<evidence type="ECO:0000259" key="2">
    <source>
        <dbReference type="Pfam" id="PF03886"/>
    </source>
</evidence>
<comment type="caution">
    <text evidence="3">The sequence shown here is derived from an EMBL/GenBank/DDBJ whole genome shotgun (WGS) entry which is preliminary data.</text>
</comment>
<dbReference type="EMBL" id="JAQQFN010000021">
    <property type="protein sequence ID" value="MFL9886420.1"/>
    <property type="molecule type" value="Genomic_DNA"/>
</dbReference>
<sequence length="195" mass="20671">MSRLSSFCLGAIVLTLVAGCATSPPSQFYTLSPVQLVELRAAVKPVAIAIGPVTVPDLVDRPQIVSRVDENRVSIDEFARWADPLKSQIARVIAADLTQCLPGSIVSVYPQRVDDNAYRVSVDVQSFDSATSGTVMLAVIWSVRAPKRGEPVGGRTVVREVVSGPGYNALVSAYSRALASVARDIAGAMQSVVSQ</sequence>
<proteinExistence type="predicted"/>
<accession>A0ABW8ZUE3</accession>
<feature type="domain" description="ABC-type transport auxiliary lipoprotein component" evidence="2">
    <location>
        <begin position="29"/>
        <end position="186"/>
    </location>
</feature>
<dbReference type="Proteomes" id="UP001629249">
    <property type="component" value="Unassembled WGS sequence"/>
</dbReference>
<dbReference type="Pfam" id="PF03886">
    <property type="entry name" value="ABC_trans_aux"/>
    <property type="match status" value="1"/>
</dbReference>
<dbReference type="SUPFAM" id="SSF159594">
    <property type="entry name" value="XCC0632-like"/>
    <property type="match status" value="1"/>
</dbReference>
<evidence type="ECO:0000313" key="3">
    <source>
        <dbReference type="EMBL" id="MFL9886420.1"/>
    </source>
</evidence>
<organism evidence="3 4">
    <name type="scientific">Paraburkholderia agricolaris</name>
    <dbReference type="NCBI Taxonomy" id="2152888"/>
    <lineage>
        <taxon>Bacteria</taxon>
        <taxon>Pseudomonadati</taxon>
        <taxon>Pseudomonadota</taxon>
        <taxon>Betaproteobacteria</taxon>
        <taxon>Burkholderiales</taxon>
        <taxon>Burkholderiaceae</taxon>
        <taxon>Paraburkholderia</taxon>
    </lineage>
</organism>
<keyword evidence="1" id="KW-0732">Signal</keyword>
<keyword evidence="4" id="KW-1185">Reference proteome</keyword>
<evidence type="ECO:0000313" key="4">
    <source>
        <dbReference type="Proteomes" id="UP001629249"/>
    </source>
</evidence>
<name>A0ABW8ZUE3_9BURK</name>
<evidence type="ECO:0000256" key="1">
    <source>
        <dbReference type="SAM" id="SignalP"/>
    </source>
</evidence>
<feature type="signal peptide" evidence="1">
    <location>
        <begin position="1"/>
        <end position="20"/>
    </location>
</feature>
<protein>
    <submittedName>
        <fullName evidence="3">PqiC family protein</fullName>
    </submittedName>
</protein>
<reference evidence="3 4" key="1">
    <citation type="journal article" date="2024" name="Chem. Sci.">
        <title>Discovery of megapolipeptins by genome mining of a Burkholderiales bacteria collection.</title>
        <authorList>
            <person name="Paulo B.S."/>
            <person name="Recchia M.J.J."/>
            <person name="Lee S."/>
            <person name="Fergusson C.H."/>
            <person name="Romanowski S.B."/>
            <person name="Hernandez A."/>
            <person name="Krull N."/>
            <person name="Liu D.Y."/>
            <person name="Cavanagh H."/>
            <person name="Bos A."/>
            <person name="Gray C.A."/>
            <person name="Murphy B.T."/>
            <person name="Linington R.G."/>
            <person name="Eustaquio A.S."/>
        </authorList>
    </citation>
    <scope>NUCLEOTIDE SEQUENCE [LARGE SCALE GENOMIC DNA]</scope>
    <source>
        <strain evidence="3 4">RL16-012-BIC-B</strain>
    </source>
</reference>
<dbReference type="Gene3D" id="3.40.50.10610">
    <property type="entry name" value="ABC-type transport auxiliary lipoprotein component"/>
    <property type="match status" value="1"/>
</dbReference>
<feature type="chain" id="PRO_5045145354" evidence="1">
    <location>
        <begin position="21"/>
        <end position="195"/>
    </location>
</feature>
<dbReference type="PROSITE" id="PS51257">
    <property type="entry name" value="PROKAR_LIPOPROTEIN"/>
    <property type="match status" value="1"/>
</dbReference>
<dbReference type="RefSeq" id="WP_408331157.1">
    <property type="nucleotide sequence ID" value="NZ_JAQQFH010000019.1"/>
</dbReference>
<gene>
    <name evidence="3" type="ORF">PQR66_25485</name>
</gene>
<dbReference type="InterPro" id="IPR005586">
    <property type="entry name" value="ABC_trans_aux"/>
</dbReference>